<evidence type="ECO:0008006" key="3">
    <source>
        <dbReference type="Google" id="ProtNLM"/>
    </source>
</evidence>
<proteinExistence type="predicted"/>
<dbReference type="AlphaFoldDB" id="A0A2P7BET5"/>
<evidence type="ECO:0000313" key="2">
    <source>
        <dbReference type="Proteomes" id="UP000241764"/>
    </source>
</evidence>
<protein>
    <recommendedName>
        <fullName evidence="3">DUF1127 domain-containing protein</fullName>
    </recommendedName>
</protein>
<sequence>MTTHHKNHDHHLNGLAGVVFNGTNLVIKAAEVARDRFLRARKLRATETALEGLPEDIRHDLGWPDLYERHDSRSIN</sequence>
<organism evidence="1 2">
    <name type="scientific">Phyllobacterium sophorae</name>
    <dbReference type="NCBI Taxonomy" id="1520277"/>
    <lineage>
        <taxon>Bacteria</taxon>
        <taxon>Pseudomonadati</taxon>
        <taxon>Pseudomonadota</taxon>
        <taxon>Alphaproteobacteria</taxon>
        <taxon>Hyphomicrobiales</taxon>
        <taxon>Phyllobacteriaceae</taxon>
        <taxon>Phyllobacterium</taxon>
    </lineage>
</organism>
<comment type="caution">
    <text evidence="1">The sequence shown here is derived from an EMBL/GenBank/DDBJ whole genome shotgun (WGS) entry which is preliminary data.</text>
</comment>
<dbReference type="Proteomes" id="UP000241764">
    <property type="component" value="Unassembled WGS sequence"/>
</dbReference>
<keyword evidence="2" id="KW-1185">Reference proteome</keyword>
<dbReference type="RefSeq" id="WP_106663387.1">
    <property type="nucleotide sequence ID" value="NZ_PGGM01000003.1"/>
</dbReference>
<name>A0A2P7BET5_9HYPH</name>
<accession>A0A2P7BET5</accession>
<reference evidence="2" key="1">
    <citation type="submission" date="2017-11" db="EMBL/GenBank/DDBJ databases">
        <authorList>
            <person name="Kuznetsova I."/>
            <person name="Sazanova A."/>
            <person name="Chirak E."/>
            <person name="Safronova V."/>
            <person name="Willems A."/>
        </authorList>
    </citation>
    <scope>NUCLEOTIDE SEQUENCE [LARGE SCALE GENOMIC DNA]</scope>
    <source>
        <strain evidence="2">CCBAU 03422</strain>
    </source>
</reference>
<gene>
    <name evidence="1" type="ORF">CU103_07960</name>
</gene>
<dbReference type="OrthoDB" id="8116829at2"/>
<evidence type="ECO:0000313" key="1">
    <source>
        <dbReference type="EMBL" id="PSH64973.1"/>
    </source>
</evidence>
<dbReference type="EMBL" id="PGGM01000003">
    <property type="protein sequence ID" value="PSH64973.1"/>
    <property type="molecule type" value="Genomic_DNA"/>
</dbReference>